<dbReference type="InterPro" id="IPR001179">
    <property type="entry name" value="PPIase_FKBP_dom"/>
</dbReference>
<dbReference type="AlphaFoldDB" id="A0AAP0BTQ0"/>
<keyword evidence="1" id="KW-0677">Repeat</keyword>
<feature type="domain" description="PPIase FKBP-type" evidence="4">
    <location>
        <begin position="1"/>
        <end position="110"/>
    </location>
</feature>
<dbReference type="EC" id="5.2.1.8" evidence="3"/>
<proteinExistence type="predicted"/>
<keyword evidence="6" id="KW-1185">Reference proteome</keyword>
<dbReference type="GO" id="GO:0003755">
    <property type="term" value="F:peptidyl-prolyl cis-trans isomerase activity"/>
    <property type="evidence" value="ECO:0007669"/>
    <property type="project" value="UniProtKB-KW"/>
</dbReference>
<name>A0AAP0BTQ0_9ASPA</name>
<dbReference type="InterPro" id="IPR011990">
    <property type="entry name" value="TPR-like_helical_dom_sf"/>
</dbReference>
<dbReference type="PROSITE" id="PS50059">
    <property type="entry name" value="FKBP_PPIASE"/>
    <property type="match status" value="1"/>
</dbReference>
<dbReference type="PANTHER" id="PTHR46512:SF11">
    <property type="entry name" value="PEPTIDYLPROLYL ISOMERASE"/>
    <property type="match status" value="1"/>
</dbReference>
<evidence type="ECO:0000256" key="2">
    <source>
        <dbReference type="ARBA" id="ARBA00022803"/>
    </source>
</evidence>
<keyword evidence="2" id="KW-0802">TPR repeat</keyword>
<evidence type="ECO:0000313" key="5">
    <source>
        <dbReference type="EMBL" id="KAK8948567.1"/>
    </source>
</evidence>
<evidence type="ECO:0000256" key="1">
    <source>
        <dbReference type="ARBA" id="ARBA00022737"/>
    </source>
</evidence>
<gene>
    <name evidence="5" type="primary">FKBP70</name>
    <name evidence="5" type="ORF">KSP39_PZI005958</name>
</gene>
<dbReference type="EMBL" id="JBBWWQ010000004">
    <property type="protein sequence ID" value="KAK8948567.1"/>
    <property type="molecule type" value="Genomic_DNA"/>
</dbReference>
<keyword evidence="3" id="KW-0697">Rotamase</keyword>
<dbReference type="Gene3D" id="3.10.50.40">
    <property type="match status" value="2"/>
</dbReference>
<comment type="catalytic activity">
    <reaction evidence="3">
        <text>[protein]-peptidylproline (omega=180) = [protein]-peptidylproline (omega=0)</text>
        <dbReference type="Rhea" id="RHEA:16237"/>
        <dbReference type="Rhea" id="RHEA-COMP:10747"/>
        <dbReference type="Rhea" id="RHEA-COMP:10748"/>
        <dbReference type="ChEBI" id="CHEBI:83833"/>
        <dbReference type="ChEBI" id="CHEBI:83834"/>
        <dbReference type="EC" id="5.2.1.8"/>
    </reaction>
</comment>
<accession>A0AAP0BTQ0</accession>
<evidence type="ECO:0000259" key="4">
    <source>
        <dbReference type="PROSITE" id="PS50059"/>
    </source>
</evidence>
<dbReference type="Gene3D" id="1.25.40.10">
    <property type="entry name" value="Tetratricopeptide repeat domain"/>
    <property type="match status" value="1"/>
</dbReference>
<dbReference type="Proteomes" id="UP001418222">
    <property type="component" value="Unassembled WGS sequence"/>
</dbReference>
<reference evidence="5 6" key="1">
    <citation type="journal article" date="2022" name="Nat. Plants">
        <title>Genomes of leafy and leafless Platanthera orchids illuminate the evolution of mycoheterotrophy.</title>
        <authorList>
            <person name="Li M.H."/>
            <person name="Liu K.W."/>
            <person name="Li Z."/>
            <person name="Lu H.C."/>
            <person name="Ye Q.L."/>
            <person name="Zhang D."/>
            <person name="Wang J.Y."/>
            <person name="Li Y.F."/>
            <person name="Zhong Z.M."/>
            <person name="Liu X."/>
            <person name="Yu X."/>
            <person name="Liu D.K."/>
            <person name="Tu X.D."/>
            <person name="Liu B."/>
            <person name="Hao Y."/>
            <person name="Liao X.Y."/>
            <person name="Jiang Y.T."/>
            <person name="Sun W.H."/>
            <person name="Chen J."/>
            <person name="Chen Y.Q."/>
            <person name="Ai Y."/>
            <person name="Zhai J.W."/>
            <person name="Wu S.S."/>
            <person name="Zhou Z."/>
            <person name="Hsiao Y.Y."/>
            <person name="Wu W.L."/>
            <person name="Chen Y.Y."/>
            <person name="Lin Y.F."/>
            <person name="Hsu J.L."/>
            <person name="Li C.Y."/>
            <person name="Wang Z.W."/>
            <person name="Zhao X."/>
            <person name="Zhong W.Y."/>
            <person name="Ma X.K."/>
            <person name="Ma L."/>
            <person name="Huang J."/>
            <person name="Chen G.Z."/>
            <person name="Huang M.Z."/>
            <person name="Huang L."/>
            <person name="Peng D.H."/>
            <person name="Luo Y.B."/>
            <person name="Zou S.Q."/>
            <person name="Chen S.P."/>
            <person name="Lan S."/>
            <person name="Tsai W.C."/>
            <person name="Van de Peer Y."/>
            <person name="Liu Z.J."/>
        </authorList>
    </citation>
    <scope>NUCLEOTIDE SEQUENCE [LARGE SCALE GENOMIC DNA]</scope>
    <source>
        <strain evidence="5">Lor287</strain>
    </source>
</reference>
<sequence length="189" mass="21030">MLDWHFPNFGKDICKDGGIFKKIFEGEKWENPKDHDEVLVNYEASLEDGALVSKVDEAKAIKTMKKGEKVLLTVKPQYAFGEKGRPASGGEGVVPPNATLLIELELLSWKTVTEIGDDKKVLKKIPKEGEGYEKPNDGSTVNGINFSTLVLDKESWDMNTVENIEAAARKKEEGNALFKLGKYQRASEI</sequence>
<dbReference type="PANTHER" id="PTHR46512">
    <property type="entry name" value="PEPTIDYLPROLYL ISOMERASE"/>
    <property type="match status" value="1"/>
</dbReference>
<dbReference type="Pfam" id="PF00254">
    <property type="entry name" value="FKBP_C"/>
    <property type="match status" value="1"/>
</dbReference>
<dbReference type="SUPFAM" id="SSF54534">
    <property type="entry name" value="FKBP-like"/>
    <property type="match status" value="1"/>
</dbReference>
<dbReference type="InterPro" id="IPR046357">
    <property type="entry name" value="PPIase_dom_sf"/>
</dbReference>
<evidence type="ECO:0000313" key="6">
    <source>
        <dbReference type="Proteomes" id="UP001418222"/>
    </source>
</evidence>
<organism evidence="5 6">
    <name type="scientific">Platanthera zijinensis</name>
    <dbReference type="NCBI Taxonomy" id="2320716"/>
    <lineage>
        <taxon>Eukaryota</taxon>
        <taxon>Viridiplantae</taxon>
        <taxon>Streptophyta</taxon>
        <taxon>Embryophyta</taxon>
        <taxon>Tracheophyta</taxon>
        <taxon>Spermatophyta</taxon>
        <taxon>Magnoliopsida</taxon>
        <taxon>Liliopsida</taxon>
        <taxon>Asparagales</taxon>
        <taxon>Orchidaceae</taxon>
        <taxon>Orchidoideae</taxon>
        <taxon>Orchideae</taxon>
        <taxon>Orchidinae</taxon>
        <taxon>Platanthera</taxon>
    </lineage>
</organism>
<dbReference type="InterPro" id="IPR050754">
    <property type="entry name" value="FKBP4/5/8-like"/>
</dbReference>
<protein>
    <recommendedName>
        <fullName evidence="3">peptidylprolyl isomerase</fullName>
        <ecNumber evidence="3">5.2.1.8</ecNumber>
    </recommendedName>
</protein>
<comment type="caution">
    <text evidence="5">The sequence shown here is derived from an EMBL/GenBank/DDBJ whole genome shotgun (WGS) entry which is preliminary data.</text>
</comment>
<keyword evidence="3 5" id="KW-0413">Isomerase</keyword>
<evidence type="ECO:0000256" key="3">
    <source>
        <dbReference type="PROSITE-ProRule" id="PRU00277"/>
    </source>
</evidence>